<dbReference type="PROSITE" id="PS50850">
    <property type="entry name" value="MFS"/>
    <property type="match status" value="1"/>
</dbReference>
<evidence type="ECO:0000313" key="8">
    <source>
        <dbReference type="Proteomes" id="UP001164929"/>
    </source>
</evidence>
<feature type="transmembrane region" description="Helical" evidence="5">
    <location>
        <begin position="185"/>
        <end position="206"/>
    </location>
</feature>
<feature type="transmembrane region" description="Helical" evidence="5">
    <location>
        <begin position="281"/>
        <end position="299"/>
    </location>
</feature>
<dbReference type="Pfam" id="PF00083">
    <property type="entry name" value="Sugar_tr"/>
    <property type="match status" value="1"/>
</dbReference>
<keyword evidence="4 5" id="KW-0472">Membrane</keyword>
<dbReference type="Gene3D" id="1.20.1250.20">
    <property type="entry name" value="MFS general substrate transporter like domains"/>
    <property type="match status" value="1"/>
</dbReference>
<protein>
    <recommendedName>
        <fullName evidence="6">Major facilitator superfamily (MFS) profile domain-containing protein</fullName>
    </recommendedName>
</protein>
<organism evidence="7 8">
    <name type="scientific">Populus alba x Populus x berolinensis</name>
    <dbReference type="NCBI Taxonomy" id="444605"/>
    <lineage>
        <taxon>Eukaryota</taxon>
        <taxon>Viridiplantae</taxon>
        <taxon>Streptophyta</taxon>
        <taxon>Embryophyta</taxon>
        <taxon>Tracheophyta</taxon>
        <taxon>Spermatophyta</taxon>
        <taxon>Magnoliopsida</taxon>
        <taxon>eudicotyledons</taxon>
        <taxon>Gunneridae</taxon>
        <taxon>Pentapetalae</taxon>
        <taxon>rosids</taxon>
        <taxon>fabids</taxon>
        <taxon>Malpighiales</taxon>
        <taxon>Salicaceae</taxon>
        <taxon>Saliceae</taxon>
        <taxon>Populus</taxon>
    </lineage>
</organism>
<accession>A0AAD6M139</accession>
<evidence type="ECO:0000256" key="1">
    <source>
        <dbReference type="ARBA" id="ARBA00004141"/>
    </source>
</evidence>
<comment type="subcellular location">
    <subcellularLocation>
        <location evidence="1">Membrane</location>
        <topology evidence="1">Multi-pass membrane protein</topology>
    </subcellularLocation>
</comment>
<dbReference type="InterPro" id="IPR020846">
    <property type="entry name" value="MFS_dom"/>
</dbReference>
<dbReference type="AlphaFoldDB" id="A0AAD6M139"/>
<keyword evidence="8" id="KW-1185">Reference proteome</keyword>
<evidence type="ECO:0000259" key="6">
    <source>
        <dbReference type="PROSITE" id="PS50850"/>
    </source>
</evidence>
<dbReference type="EMBL" id="JAQIZT010000012">
    <property type="protein sequence ID" value="KAJ6976905.1"/>
    <property type="molecule type" value="Genomic_DNA"/>
</dbReference>
<dbReference type="PANTHER" id="PTHR24064">
    <property type="entry name" value="SOLUTE CARRIER FAMILY 22 MEMBER"/>
    <property type="match status" value="1"/>
</dbReference>
<keyword evidence="2 5" id="KW-0812">Transmembrane</keyword>
<dbReference type="InterPro" id="IPR036259">
    <property type="entry name" value="MFS_trans_sf"/>
</dbReference>
<comment type="caution">
    <text evidence="7">The sequence shown here is derived from an EMBL/GenBank/DDBJ whole genome shotgun (WGS) entry which is preliminary data.</text>
</comment>
<dbReference type="InterPro" id="IPR005828">
    <property type="entry name" value="MFS_sugar_transport-like"/>
</dbReference>
<keyword evidence="3 5" id="KW-1133">Transmembrane helix</keyword>
<sequence>MYLLTPGMVMDLYMYGCVFSILFQGRPEMDRQNGKNIRSEARHWLVFYTQQLGKDMEDQAQNLVHGNIQLAERVAPPPATNLELTVEEVVEEYVGSFGWSQFLHVLLVSLAWIFDSQNTLVTIFSDAQPSTWRCINNSSSSLCLSSSSKGDVSSVCGLMPGTWEWVSGHTSSIIAEWGLICDRRFLAAIPASLFFLGSLLGSAFFGHLADASLGRKRTVLLSCLLTSVTAFLTSLSSNIWIYSLLRFANGFSRSGIGICCIVLATEVVGRKWRGPVSQYGFFFFAAGFLSLPLIAYHTRTNWRNLYKILSLLPLAYSVLFFPFVSESPRWLLVRGRSKEALDVLKTFARLNGKTLPENLCLANPSAPGEGGENEALTKNCTKESLWRTKWAAIRMITVMIAGFGVGFVYYGVQLNVENLNFNLYFSVGLNALMEVPAVVIGTILLGLTGRRLLFSLSAFLAGISCLLCILFAHGKRAKKGDKSSTGNWAQLAIEGIGFMAASVAFDVLYVYCVELFPTNVRNFAVSQSRQALMLGASIAPLLVAAGRLSPSLSFLVFGILSIFSGVVSWWLPETRDAPLYDTLKQQEEDEKNKVANQITQA</sequence>
<feature type="transmembrane region" description="Helical" evidence="5">
    <location>
        <begin position="554"/>
        <end position="571"/>
    </location>
</feature>
<feature type="domain" description="Major facilitator superfamily (MFS) profile" evidence="6">
    <location>
        <begin position="104"/>
        <end position="576"/>
    </location>
</feature>
<dbReference type="SUPFAM" id="SSF103473">
    <property type="entry name" value="MFS general substrate transporter"/>
    <property type="match status" value="1"/>
</dbReference>
<proteinExistence type="predicted"/>
<evidence type="ECO:0000256" key="4">
    <source>
        <dbReference type="ARBA" id="ARBA00023136"/>
    </source>
</evidence>
<evidence type="ECO:0000313" key="7">
    <source>
        <dbReference type="EMBL" id="KAJ6976905.1"/>
    </source>
</evidence>
<feature type="transmembrane region" description="Helical" evidence="5">
    <location>
        <begin position="218"/>
        <end position="245"/>
    </location>
</feature>
<dbReference type="GO" id="GO:0016020">
    <property type="term" value="C:membrane"/>
    <property type="evidence" value="ECO:0007669"/>
    <property type="project" value="UniProtKB-SubCell"/>
</dbReference>
<feature type="transmembrane region" description="Helical" evidence="5">
    <location>
        <begin position="492"/>
        <end position="511"/>
    </location>
</feature>
<gene>
    <name evidence="7" type="ORF">NC653_028930</name>
</gene>
<feature type="transmembrane region" description="Helical" evidence="5">
    <location>
        <begin position="531"/>
        <end position="548"/>
    </location>
</feature>
<name>A0AAD6M139_9ROSI</name>
<dbReference type="Proteomes" id="UP001164929">
    <property type="component" value="Chromosome 12"/>
</dbReference>
<evidence type="ECO:0000256" key="2">
    <source>
        <dbReference type="ARBA" id="ARBA00022692"/>
    </source>
</evidence>
<reference evidence="7" key="1">
    <citation type="journal article" date="2023" name="Mol. Ecol. Resour.">
        <title>Chromosome-level genome assembly of a triploid poplar Populus alba 'Berolinensis'.</title>
        <authorList>
            <person name="Chen S."/>
            <person name="Yu Y."/>
            <person name="Wang X."/>
            <person name="Wang S."/>
            <person name="Zhang T."/>
            <person name="Zhou Y."/>
            <person name="He R."/>
            <person name="Meng N."/>
            <person name="Wang Y."/>
            <person name="Liu W."/>
            <person name="Liu Z."/>
            <person name="Liu J."/>
            <person name="Guo Q."/>
            <person name="Huang H."/>
            <person name="Sederoff R.R."/>
            <person name="Wang G."/>
            <person name="Qu G."/>
            <person name="Chen S."/>
        </authorList>
    </citation>
    <scope>NUCLEOTIDE SEQUENCE</scope>
    <source>
        <strain evidence="7">SC-2020</strain>
    </source>
</reference>
<feature type="transmembrane region" description="Helical" evidence="5">
    <location>
        <begin position="423"/>
        <end position="445"/>
    </location>
</feature>
<feature type="transmembrane region" description="Helical" evidence="5">
    <location>
        <begin position="452"/>
        <end position="472"/>
    </location>
</feature>
<evidence type="ECO:0000256" key="3">
    <source>
        <dbReference type="ARBA" id="ARBA00022989"/>
    </source>
</evidence>
<evidence type="ECO:0000256" key="5">
    <source>
        <dbReference type="SAM" id="Phobius"/>
    </source>
</evidence>
<dbReference type="GO" id="GO:0022857">
    <property type="term" value="F:transmembrane transporter activity"/>
    <property type="evidence" value="ECO:0007669"/>
    <property type="project" value="InterPro"/>
</dbReference>
<feature type="transmembrane region" description="Helical" evidence="5">
    <location>
        <begin position="391"/>
        <end position="411"/>
    </location>
</feature>